<dbReference type="PANTHER" id="PTHR21363:SF0">
    <property type="entry name" value="PREPHENATE DEHYDROGENASE [NADP(+)]"/>
    <property type="match status" value="1"/>
</dbReference>
<dbReference type="SUPFAM" id="SSF48179">
    <property type="entry name" value="6-phosphogluconate dehydrogenase C-terminal domain-like"/>
    <property type="match status" value="1"/>
</dbReference>
<dbReference type="GO" id="GO:0070403">
    <property type="term" value="F:NAD+ binding"/>
    <property type="evidence" value="ECO:0007669"/>
    <property type="project" value="InterPro"/>
</dbReference>
<organism evidence="4 5">
    <name type="scientific">Candidatus Segetimicrobium genomatis</name>
    <dbReference type="NCBI Taxonomy" id="2569760"/>
    <lineage>
        <taxon>Bacteria</taxon>
        <taxon>Bacillati</taxon>
        <taxon>Candidatus Sysuimicrobiota</taxon>
        <taxon>Candidatus Sysuimicrobiia</taxon>
        <taxon>Candidatus Sysuimicrobiales</taxon>
        <taxon>Candidatus Segetimicrobiaceae</taxon>
        <taxon>Candidatus Segetimicrobium</taxon>
    </lineage>
</organism>
<evidence type="ECO:0000256" key="2">
    <source>
        <dbReference type="ARBA" id="ARBA00023002"/>
    </source>
</evidence>
<dbReference type="InterPro" id="IPR050812">
    <property type="entry name" value="Preph/Arog_dehydrog"/>
</dbReference>
<dbReference type="InterPro" id="IPR046826">
    <property type="entry name" value="PDH_N"/>
</dbReference>
<dbReference type="SUPFAM" id="SSF51735">
    <property type="entry name" value="NAD(P)-binding Rossmann-fold domains"/>
    <property type="match status" value="1"/>
</dbReference>
<dbReference type="GO" id="GO:0008977">
    <property type="term" value="F:prephenate dehydrogenase (NAD+) activity"/>
    <property type="evidence" value="ECO:0007669"/>
    <property type="project" value="InterPro"/>
</dbReference>
<dbReference type="AlphaFoldDB" id="A0A537L1G1"/>
<dbReference type="FunFam" id="3.40.50.720:FF:000208">
    <property type="entry name" value="Prephenate dehydrogenase"/>
    <property type="match status" value="1"/>
</dbReference>
<name>A0A537L1G1_9BACT</name>
<evidence type="ECO:0000313" key="4">
    <source>
        <dbReference type="EMBL" id="TMJ01839.1"/>
    </source>
</evidence>
<reference evidence="4 5" key="1">
    <citation type="journal article" date="2019" name="Nat. Microbiol.">
        <title>Mediterranean grassland soil C-N compound turnover is dependent on rainfall and depth, and is mediated by genomically divergent microorganisms.</title>
        <authorList>
            <person name="Diamond S."/>
            <person name="Andeer P.F."/>
            <person name="Li Z."/>
            <person name="Crits-Christoph A."/>
            <person name="Burstein D."/>
            <person name="Anantharaman K."/>
            <person name="Lane K.R."/>
            <person name="Thomas B.C."/>
            <person name="Pan C."/>
            <person name="Northen T.R."/>
            <person name="Banfield J.F."/>
        </authorList>
    </citation>
    <scope>NUCLEOTIDE SEQUENCE [LARGE SCALE GENOMIC DNA]</scope>
    <source>
        <strain evidence="4">NP_4</strain>
    </source>
</reference>
<keyword evidence="2" id="KW-0560">Oxidoreductase</keyword>
<dbReference type="InterPro" id="IPR003099">
    <property type="entry name" value="Prephen_DH"/>
</dbReference>
<dbReference type="PROSITE" id="PS51176">
    <property type="entry name" value="PDH_ADH"/>
    <property type="match status" value="1"/>
</dbReference>
<dbReference type="Gene3D" id="1.10.3660.10">
    <property type="entry name" value="6-phosphogluconate dehydrogenase C-terminal like domain"/>
    <property type="match status" value="1"/>
</dbReference>
<comment type="similarity">
    <text evidence="1">Belongs to the prephenate/arogenate dehydrogenase family.</text>
</comment>
<gene>
    <name evidence="4" type="ORF">E6H01_07545</name>
</gene>
<dbReference type="Pfam" id="PF02153">
    <property type="entry name" value="PDH_N"/>
    <property type="match status" value="1"/>
</dbReference>
<dbReference type="Proteomes" id="UP000319353">
    <property type="component" value="Unassembled WGS sequence"/>
</dbReference>
<dbReference type="GO" id="GO:0004665">
    <property type="term" value="F:prephenate dehydrogenase (NADP+) activity"/>
    <property type="evidence" value="ECO:0007669"/>
    <property type="project" value="InterPro"/>
</dbReference>
<dbReference type="InterPro" id="IPR046825">
    <property type="entry name" value="PDH_C"/>
</dbReference>
<dbReference type="InterPro" id="IPR036291">
    <property type="entry name" value="NAD(P)-bd_dom_sf"/>
</dbReference>
<comment type="caution">
    <text evidence="4">The sequence shown here is derived from an EMBL/GenBank/DDBJ whole genome shotgun (WGS) entry which is preliminary data.</text>
</comment>
<evidence type="ECO:0000256" key="1">
    <source>
        <dbReference type="ARBA" id="ARBA00007964"/>
    </source>
</evidence>
<feature type="domain" description="Prephenate/arogenate dehydrogenase" evidence="3">
    <location>
        <begin position="32"/>
        <end position="316"/>
    </location>
</feature>
<protein>
    <submittedName>
        <fullName evidence="4">Prephenate dehydrogenase</fullName>
    </submittedName>
</protein>
<sequence>MDDFELARTSQFTIYNCQLAIRSGGFVVDRLGTVGIVGVGLIGATIGLALRQRAVAGQVVGVDIDAQAIAAAREIGALDAGGADLDALRPADLVVVAVPPDDVVSTAVQAAAVMKRGSILTDVASTKAEIVRALDERLAGRVRYIGGHPMAGSEGRGARMADPALLSGRPFLLTPTDRTDPAAVSTMTEVAEQLGMLPVLLSPDDHDDLVAQVSHLPYLMAVAAVGAATDRAIGIGGPAFGGLGRIARGPVELWVQICRSNRAAIRRALGQFRRELDRLERAMEGEEPLEILLQRSRRRAPVDGVPLDKPPRKSVT</sequence>
<dbReference type="Gene3D" id="3.40.50.720">
    <property type="entry name" value="NAD(P)-binding Rossmann-like Domain"/>
    <property type="match status" value="1"/>
</dbReference>
<dbReference type="GO" id="GO:0006571">
    <property type="term" value="P:tyrosine biosynthetic process"/>
    <property type="evidence" value="ECO:0007669"/>
    <property type="project" value="InterPro"/>
</dbReference>
<dbReference type="Pfam" id="PF20463">
    <property type="entry name" value="PDH_C"/>
    <property type="match status" value="1"/>
</dbReference>
<accession>A0A537L1G1</accession>
<evidence type="ECO:0000313" key="5">
    <source>
        <dbReference type="Proteomes" id="UP000319353"/>
    </source>
</evidence>
<dbReference type="EMBL" id="VBAL01000091">
    <property type="protein sequence ID" value="TMJ01839.1"/>
    <property type="molecule type" value="Genomic_DNA"/>
</dbReference>
<evidence type="ECO:0000259" key="3">
    <source>
        <dbReference type="PROSITE" id="PS51176"/>
    </source>
</evidence>
<dbReference type="InterPro" id="IPR008927">
    <property type="entry name" value="6-PGluconate_DH-like_C_sf"/>
</dbReference>
<proteinExistence type="inferred from homology"/>
<dbReference type="PANTHER" id="PTHR21363">
    <property type="entry name" value="PREPHENATE DEHYDROGENASE"/>
    <property type="match status" value="1"/>
</dbReference>